<name>A0A419I254_9PSEU</name>
<dbReference type="EMBL" id="QZFV01000091">
    <property type="protein sequence ID" value="RJQ83869.1"/>
    <property type="molecule type" value="Genomic_DNA"/>
</dbReference>
<dbReference type="AlphaFoldDB" id="A0A419I254"/>
<comment type="caution">
    <text evidence="1">The sequence shown here is derived from an EMBL/GenBank/DDBJ whole genome shotgun (WGS) entry which is preliminary data.</text>
</comment>
<evidence type="ECO:0000313" key="2">
    <source>
        <dbReference type="Proteomes" id="UP000285112"/>
    </source>
</evidence>
<proteinExistence type="predicted"/>
<dbReference type="RefSeq" id="WP_120024663.1">
    <property type="nucleotide sequence ID" value="NZ_QZFV01000091.1"/>
</dbReference>
<protein>
    <submittedName>
        <fullName evidence="1">Uncharacterized protein</fullName>
    </submittedName>
</protein>
<sequence>MRSAGGPADQKRPAAQERYVHDPVRLAGDEVILPSLARLSAVRFTDDADSETGAKIVASHPAKLAKYPEWERRLDAIPA</sequence>
<dbReference type="OrthoDB" id="5518399at2"/>
<evidence type="ECO:0000313" key="1">
    <source>
        <dbReference type="EMBL" id="RJQ83869.1"/>
    </source>
</evidence>
<accession>A0A419I254</accession>
<dbReference type="Proteomes" id="UP000285112">
    <property type="component" value="Unassembled WGS sequence"/>
</dbReference>
<reference evidence="1 2" key="1">
    <citation type="submission" date="2018-09" db="EMBL/GenBank/DDBJ databases">
        <title>YIM PH 21725 draft genome.</title>
        <authorList>
            <person name="Miao C."/>
        </authorList>
    </citation>
    <scope>NUCLEOTIDE SEQUENCE [LARGE SCALE GENOMIC DNA]</scope>
    <source>
        <strain evidence="2">YIM PH21725</strain>
    </source>
</reference>
<gene>
    <name evidence="1" type="ORF">D5S19_18865</name>
</gene>
<organism evidence="1 2">
    <name type="scientific">Amycolatopsis panacis</name>
    <dbReference type="NCBI Taxonomy" id="2340917"/>
    <lineage>
        <taxon>Bacteria</taxon>
        <taxon>Bacillati</taxon>
        <taxon>Actinomycetota</taxon>
        <taxon>Actinomycetes</taxon>
        <taxon>Pseudonocardiales</taxon>
        <taxon>Pseudonocardiaceae</taxon>
        <taxon>Amycolatopsis</taxon>
    </lineage>
</organism>
<keyword evidence="2" id="KW-1185">Reference proteome</keyword>